<organism evidence="1 2">
    <name type="scientific">Nocardiopsis codii</name>
    <dbReference type="NCBI Taxonomy" id="3065942"/>
    <lineage>
        <taxon>Bacteria</taxon>
        <taxon>Bacillati</taxon>
        <taxon>Actinomycetota</taxon>
        <taxon>Actinomycetes</taxon>
        <taxon>Streptosporangiales</taxon>
        <taxon>Nocardiopsidaceae</taxon>
        <taxon>Nocardiopsis</taxon>
    </lineage>
</organism>
<evidence type="ECO:0000313" key="2">
    <source>
        <dbReference type="Proteomes" id="UP001356095"/>
    </source>
</evidence>
<accession>A0ABU7KGB9</accession>
<dbReference type="Proteomes" id="UP001356095">
    <property type="component" value="Unassembled WGS sequence"/>
</dbReference>
<proteinExistence type="predicted"/>
<sequence>MVAALRSATRVAVDETLRPLTVNALGETLLVWARPSQRIMSLAKGAPLGIVPYTLQWSAPDPRRYSVEEYTRSISAPVRPDDGLGYPLGYPLDYGAPITGGAATLTNAGDTGTHPVVTITGPCDRPQVVNRATGFVLEFALTLAAAETLVVDCDAGTVLLSGSADRLYTRTPASVPVESWTLPPGPSPIQYRPMWAGPGSAAAVRWRDAYL</sequence>
<reference evidence="1 2" key="1">
    <citation type="submission" date="2023-08" db="EMBL/GenBank/DDBJ databases">
        <authorList>
            <person name="Girao M."/>
            <person name="Carvalho M.F."/>
        </authorList>
    </citation>
    <scope>NUCLEOTIDE SEQUENCE [LARGE SCALE GENOMIC DNA]</scope>
    <source>
        <strain evidence="1 2">CT-R113</strain>
    </source>
</reference>
<keyword evidence="2" id="KW-1185">Reference proteome</keyword>
<gene>
    <name evidence="1" type="ORF">Q8791_29075</name>
</gene>
<comment type="caution">
    <text evidence="1">The sequence shown here is derived from an EMBL/GenBank/DDBJ whole genome shotgun (WGS) entry which is preliminary data.</text>
</comment>
<name>A0ABU7KGB9_9ACTN</name>
<protein>
    <submittedName>
        <fullName evidence="1">Phage tail protein</fullName>
    </submittedName>
</protein>
<evidence type="ECO:0000313" key="1">
    <source>
        <dbReference type="EMBL" id="MEE2041285.1"/>
    </source>
</evidence>
<dbReference type="RefSeq" id="WP_330095045.1">
    <property type="nucleotide sequence ID" value="NZ_JAUZMY010000045.1"/>
</dbReference>
<dbReference type="EMBL" id="JAUZMY010000045">
    <property type="protein sequence ID" value="MEE2041285.1"/>
    <property type="molecule type" value="Genomic_DNA"/>
</dbReference>